<accession>A0A6J7GL82</accession>
<proteinExistence type="inferred from homology"/>
<reference evidence="3" key="1">
    <citation type="submission" date="2020-05" db="EMBL/GenBank/DDBJ databases">
        <authorList>
            <person name="Chiriac C."/>
            <person name="Salcher M."/>
            <person name="Ghai R."/>
            <person name="Kavagutti S V."/>
        </authorList>
    </citation>
    <scope>NUCLEOTIDE SEQUENCE</scope>
</reference>
<dbReference type="PANTHER" id="PTHR46268:SF6">
    <property type="entry name" value="UNIVERSAL STRESS PROTEIN UP12"/>
    <property type="match status" value="1"/>
</dbReference>
<gene>
    <name evidence="3" type="ORF">UFOPK3564_00766</name>
</gene>
<dbReference type="Gene3D" id="3.40.50.620">
    <property type="entry name" value="HUPs"/>
    <property type="match status" value="1"/>
</dbReference>
<dbReference type="InterPro" id="IPR006015">
    <property type="entry name" value="Universal_stress_UspA"/>
</dbReference>
<name>A0A6J7GL82_9ZZZZ</name>
<dbReference type="CDD" id="cd00293">
    <property type="entry name" value="USP-like"/>
    <property type="match status" value="1"/>
</dbReference>
<dbReference type="PANTHER" id="PTHR46268">
    <property type="entry name" value="STRESS RESPONSE PROTEIN NHAX"/>
    <property type="match status" value="1"/>
</dbReference>
<dbReference type="InterPro" id="IPR006016">
    <property type="entry name" value="UspA"/>
</dbReference>
<evidence type="ECO:0000313" key="3">
    <source>
        <dbReference type="EMBL" id="CAB4904189.1"/>
    </source>
</evidence>
<dbReference type="Pfam" id="PF00582">
    <property type="entry name" value="Usp"/>
    <property type="match status" value="1"/>
</dbReference>
<protein>
    <submittedName>
        <fullName evidence="3">Unannotated protein</fullName>
    </submittedName>
</protein>
<evidence type="ECO:0000259" key="2">
    <source>
        <dbReference type="Pfam" id="PF00582"/>
    </source>
</evidence>
<organism evidence="3">
    <name type="scientific">freshwater metagenome</name>
    <dbReference type="NCBI Taxonomy" id="449393"/>
    <lineage>
        <taxon>unclassified sequences</taxon>
        <taxon>metagenomes</taxon>
        <taxon>ecological metagenomes</taxon>
    </lineage>
</organism>
<comment type="similarity">
    <text evidence="1">Belongs to the universal stress protein A family.</text>
</comment>
<dbReference type="AlphaFoldDB" id="A0A6J7GL82"/>
<dbReference type="InterPro" id="IPR014729">
    <property type="entry name" value="Rossmann-like_a/b/a_fold"/>
</dbReference>
<feature type="domain" description="UspA" evidence="2">
    <location>
        <begin position="2"/>
        <end position="148"/>
    </location>
</feature>
<sequence>MILVAYDGSDDAREAIAHTGRLMPGATTTVVSVWEPFVDALRHTTFGMGTLMAGTVVETEIDEAKRAESRESAAEGVGLAIEAGLLARPRSESRVGSIAGTLLLTAAAIDAQLVVAGTRGRGGFASFVLGSVSNALVQHADRAILIVPAPALAERRATGTDVG</sequence>
<dbReference type="SUPFAM" id="SSF52402">
    <property type="entry name" value="Adenine nucleotide alpha hydrolases-like"/>
    <property type="match status" value="1"/>
</dbReference>
<evidence type="ECO:0000256" key="1">
    <source>
        <dbReference type="ARBA" id="ARBA00008791"/>
    </source>
</evidence>
<dbReference type="PRINTS" id="PR01438">
    <property type="entry name" value="UNVRSLSTRESS"/>
</dbReference>
<dbReference type="EMBL" id="CAFBMK010000029">
    <property type="protein sequence ID" value="CAB4904189.1"/>
    <property type="molecule type" value="Genomic_DNA"/>
</dbReference>